<keyword evidence="1 5" id="KW-0489">Methyltransferase</keyword>
<evidence type="ECO:0000256" key="3">
    <source>
        <dbReference type="ARBA" id="ARBA00022691"/>
    </source>
</evidence>
<proteinExistence type="predicted"/>
<feature type="domain" description="Methyltransferase type 11" evidence="4">
    <location>
        <begin position="47"/>
        <end position="150"/>
    </location>
</feature>
<keyword evidence="2" id="KW-0808">Transferase</keyword>
<sequence>MSQNIYDTPDFFTNYANLPRSRNGLQDAPEWPRLQIFIPQLKDTNVLDLGCGYGWYSRWLHDHGATTIHAVDISENMLARARTMTDPVTYPGITYRRGDLDEVDLSLLLDLKENSVDLVFSSLALHYLANLKELVGQVQRLLKPGGVFVFSVEHPILTAPSAQGMVEIPVGRKKKAGSGGLEDPGNSGEKLALRRVWPLDNYQAEGVRVTDWLADGVRKQHRTITTYINILLEAGIELTGFNEWYPTKEEVEEHPEWVDKFRNETIKPTFLLMRGTKRCV</sequence>
<evidence type="ECO:0000259" key="4">
    <source>
        <dbReference type="Pfam" id="PF08241"/>
    </source>
</evidence>
<keyword evidence="6" id="KW-1185">Reference proteome</keyword>
<name>A0AA39X1A1_9PEZI</name>
<dbReference type="EMBL" id="JAULSR010000003">
    <property type="protein sequence ID" value="KAK0625020.1"/>
    <property type="molecule type" value="Genomic_DNA"/>
</dbReference>
<accession>A0AA39X1A1</accession>
<protein>
    <submittedName>
        <fullName evidence="5">Methyltransferase type 11</fullName>
    </submittedName>
</protein>
<dbReference type="CDD" id="cd02440">
    <property type="entry name" value="AdoMet_MTases"/>
    <property type="match status" value="1"/>
</dbReference>
<dbReference type="Gene3D" id="3.40.50.150">
    <property type="entry name" value="Vaccinia Virus protein VP39"/>
    <property type="match status" value="1"/>
</dbReference>
<dbReference type="InterPro" id="IPR013216">
    <property type="entry name" value="Methyltransf_11"/>
</dbReference>
<evidence type="ECO:0000256" key="1">
    <source>
        <dbReference type="ARBA" id="ARBA00022603"/>
    </source>
</evidence>
<organism evidence="5 6">
    <name type="scientific">Bombardia bombarda</name>
    <dbReference type="NCBI Taxonomy" id="252184"/>
    <lineage>
        <taxon>Eukaryota</taxon>
        <taxon>Fungi</taxon>
        <taxon>Dikarya</taxon>
        <taxon>Ascomycota</taxon>
        <taxon>Pezizomycotina</taxon>
        <taxon>Sordariomycetes</taxon>
        <taxon>Sordariomycetidae</taxon>
        <taxon>Sordariales</taxon>
        <taxon>Lasiosphaeriaceae</taxon>
        <taxon>Bombardia</taxon>
    </lineage>
</organism>
<dbReference type="PANTHER" id="PTHR43464">
    <property type="entry name" value="METHYLTRANSFERASE"/>
    <property type="match status" value="1"/>
</dbReference>
<dbReference type="AlphaFoldDB" id="A0AA39X1A1"/>
<dbReference type="InterPro" id="IPR029063">
    <property type="entry name" value="SAM-dependent_MTases_sf"/>
</dbReference>
<dbReference type="GO" id="GO:0008757">
    <property type="term" value="F:S-adenosylmethionine-dependent methyltransferase activity"/>
    <property type="evidence" value="ECO:0007669"/>
    <property type="project" value="InterPro"/>
</dbReference>
<evidence type="ECO:0000313" key="6">
    <source>
        <dbReference type="Proteomes" id="UP001174934"/>
    </source>
</evidence>
<comment type="caution">
    <text evidence="5">The sequence shown here is derived from an EMBL/GenBank/DDBJ whole genome shotgun (WGS) entry which is preliminary data.</text>
</comment>
<evidence type="ECO:0000256" key="2">
    <source>
        <dbReference type="ARBA" id="ARBA00022679"/>
    </source>
</evidence>
<keyword evidence="3" id="KW-0949">S-adenosyl-L-methionine</keyword>
<evidence type="ECO:0000313" key="5">
    <source>
        <dbReference type="EMBL" id="KAK0625020.1"/>
    </source>
</evidence>
<dbReference type="SUPFAM" id="SSF53335">
    <property type="entry name" value="S-adenosyl-L-methionine-dependent methyltransferases"/>
    <property type="match status" value="1"/>
</dbReference>
<reference evidence="5" key="1">
    <citation type="submission" date="2023-06" db="EMBL/GenBank/DDBJ databases">
        <title>Genome-scale phylogeny and comparative genomics of the fungal order Sordariales.</title>
        <authorList>
            <consortium name="Lawrence Berkeley National Laboratory"/>
            <person name="Hensen N."/>
            <person name="Bonometti L."/>
            <person name="Westerberg I."/>
            <person name="Brannstrom I.O."/>
            <person name="Guillou S."/>
            <person name="Cros-Aarteil S."/>
            <person name="Calhoun S."/>
            <person name="Haridas S."/>
            <person name="Kuo A."/>
            <person name="Mondo S."/>
            <person name="Pangilinan J."/>
            <person name="Riley R."/>
            <person name="LaButti K."/>
            <person name="Andreopoulos B."/>
            <person name="Lipzen A."/>
            <person name="Chen C."/>
            <person name="Yanf M."/>
            <person name="Daum C."/>
            <person name="Ng V."/>
            <person name="Clum A."/>
            <person name="Steindorff A."/>
            <person name="Ohm R."/>
            <person name="Martin F."/>
            <person name="Silar P."/>
            <person name="Natvig D."/>
            <person name="Lalanne C."/>
            <person name="Gautier V."/>
            <person name="Ament-velasquez S.L."/>
            <person name="Kruys A."/>
            <person name="Hutchinson M.I."/>
            <person name="Powell A.J."/>
            <person name="Barry K."/>
            <person name="Miller A.N."/>
            <person name="Grigoriev I.V."/>
            <person name="Debuchy R."/>
            <person name="Gladieux P."/>
            <person name="Thoren M.H."/>
            <person name="Johannesson H."/>
        </authorList>
    </citation>
    <scope>NUCLEOTIDE SEQUENCE</scope>
    <source>
        <strain evidence="5">SMH3391-2</strain>
    </source>
</reference>
<dbReference type="Pfam" id="PF08241">
    <property type="entry name" value="Methyltransf_11"/>
    <property type="match status" value="1"/>
</dbReference>
<dbReference type="GO" id="GO:0032259">
    <property type="term" value="P:methylation"/>
    <property type="evidence" value="ECO:0007669"/>
    <property type="project" value="UniProtKB-KW"/>
</dbReference>
<gene>
    <name evidence="5" type="ORF">B0T17DRAFT_531692</name>
</gene>
<dbReference type="PANTHER" id="PTHR43464:SF19">
    <property type="entry name" value="UBIQUINONE BIOSYNTHESIS O-METHYLTRANSFERASE, MITOCHONDRIAL"/>
    <property type="match status" value="1"/>
</dbReference>
<dbReference type="Proteomes" id="UP001174934">
    <property type="component" value="Unassembled WGS sequence"/>
</dbReference>